<evidence type="ECO:0000259" key="19">
    <source>
        <dbReference type="PROSITE" id="PS51007"/>
    </source>
</evidence>
<evidence type="ECO:0000256" key="17">
    <source>
        <dbReference type="SAM" id="Phobius"/>
    </source>
</evidence>
<dbReference type="InterPro" id="IPR036909">
    <property type="entry name" value="Cyt_c-like_dom_sf"/>
</dbReference>
<dbReference type="GO" id="GO:0042773">
    <property type="term" value="P:ATP synthesis coupled electron transport"/>
    <property type="evidence" value="ECO:0007669"/>
    <property type="project" value="TreeGrafter"/>
</dbReference>
<feature type="transmembrane region" description="Helical" evidence="17">
    <location>
        <begin position="41"/>
        <end position="62"/>
    </location>
</feature>
<comment type="subcellular location">
    <subcellularLocation>
        <location evidence="1">Membrane</location>
        <topology evidence="1">Multi-pass membrane protein</topology>
    </subcellularLocation>
    <subcellularLocation>
        <location evidence="2">Periplasm</location>
    </subcellularLocation>
</comment>
<dbReference type="InterPro" id="IPR036257">
    <property type="entry name" value="Cyt_c_oxidase_su2_TM_sf"/>
</dbReference>
<evidence type="ECO:0000256" key="11">
    <source>
        <dbReference type="ARBA" id="ARBA00022989"/>
    </source>
</evidence>
<dbReference type="SUPFAM" id="SSF49503">
    <property type="entry name" value="Cupredoxins"/>
    <property type="match status" value="1"/>
</dbReference>
<accession>A0A562B799</accession>
<comment type="caution">
    <text evidence="20">The sequence shown here is derived from an EMBL/GenBank/DDBJ whole genome shotgun (WGS) entry which is preliminary data.</text>
</comment>
<evidence type="ECO:0000256" key="4">
    <source>
        <dbReference type="ARBA" id="ARBA00012949"/>
    </source>
</evidence>
<keyword evidence="5" id="KW-0813">Transport</keyword>
<evidence type="ECO:0000313" key="20">
    <source>
        <dbReference type="EMBL" id="TWG81085.1"/>
    </source>
</evidence>
<dbReference type="OrthoDB" id="9773456at2"/>
<evidence type="ECO:0000256" key="5">
    <source>
        <dbReference type="ARBA" id="ARBA00022448"/>
    </source>
</evidence>
<dbReference type="AlphaFoldDB" id="A0A562B799"/>
<evidence type="ECO:0000259" key="18">
    <source>
        <dbReference type="PROSITE" id="PS50857"/>
    </source>
</evidence>
<comment type="similarity">
    <text evidence="3">Belongs to the cytochrome c oxidase subunit 2 family.</text>
</comment>
<dbReference type="GO" id="GO:0005507">
    <property type="term" value="F:copper ion binding"/>
    <property type="evidence" value="ECO:0007669"/>
    <property type="project" value="InterPro"/>
</dbReference>
<evidence type="ECO:0000256" key="2">
    <source>
        <dbReference type="ARBA" id="ARBA00004418"/>
    </source>
</evidence>
<dbReference type="InterPro" id="IPR009056">
    <property type="entry name" value="Cyt_c-like_dom"/>
</dbReference>
<dbReference type="Gene3D" id="1.10.760.10">
    <property type="entry name" value="Cytochrome c-like domain"/>
    <property type="match status" value="1"/>
</dbReference>
<keyword evidence="8 16" id="KW-0479">Metal-binding</keyword>
<keyword evidence="7 17" id="KW-0812">Transmembrane</keyword>
<dbReference type="CDD" id="cd13919">
    <property type="entry name" value="CuRO_HCO_II_like_5"/>
    <property type="match status" value="1"/>
</dbReference>
<dbReference type="GO" id="GO:0042597">
    <property type="term" value="C:periplasmic space"/>
    <property type="evidence" value="ECO:0007669"/>
    <property type="project" value="UniProtKB-SubCell"/>
</dbReference>
<sequence length="390" mass="41648">MAIAIALVVMVAASVLFHFLSPWWATPLASNWKQMDDTLTITLVITGAFFIGINLFLGYMIWRYRHRDGNRAAYAPSNHKLELWLIGGTTLGIIALLAPGLFVYADYVRAPRDAMVVEVVGQQWAWSYRFPGPGGRLGTTDVRFVGPGNPLGLNPDDPDGQDDIVITGGDLHLPLGRPVRVLARSKDVLHDFYVPEFRARMNMVPGMVTSFWFTPTRAGRFDVLCAQLCGVGHHNMRGGVVVDEPAAFAAWLRGQPTFAAAKAAQPAGAATVPATVAAGVSGLAEQGRALAQSKGCVACHSVDGAPGVGPTWKDLFGHTGVFADGSSAKVDDQYLRTEISEPQARVVKGFAPIMPKIPLSDDEVQALIAYIRSLSAQAPESGAGAGKASR</sequence>
<feature type="domain" description="Cytochrome c" evidence="19">
    <location>
        <begin position="282"/>
        <end position="375"/>
    </location>
</feature>
<dbReference type="PROSITE" id="PS51007">
    <property type="entry name" value="CYTC"/>
    <property type="match status" value="1"/>
</dbReference>
<keyword evidence="10" id="KW-0249">Electron transport</keyword>
<proteinExistence type="inferred from homology"/>
<dbReference type="PANTHER" id="PTHR22888">
    <property type="entry name" value="CYTOCHROME C OXIDASE, SUBUNIT II"/>
    <property type="match status" value="1"/>
</dbReference>
<dbReference type="SUPFAM" id="SSF46626">
    <property type="entry name" value="Cytochrome c"/>
    <property type="match status" value="1"/>
</dbReference>
<dbReference type="InterPro" id="IPR045187">
    <property type="entry name" value="CcO_II"/>
</dbReference>
<dbReference type="SUPFAM" id="SSF81464">
    <property type="entry name" value="Cytochrome c oxidase subunit II-like, transmembrane region"/>
    <property type="match status" value="1"/>
</dbReference>
<evidence type="ECO:0000256" key="12">
    <source>
        <dbReference type="ARBA" id="ARBA00023004"/>
    </source>
</evidence>
<evidence type="ECO:0000256" key="7">
    <source>
        <dbReference type="ARBA" id="ARBA00022692"/>
    </source>
</evidence>
<dbReference type="Gene3D" id="2.60.40.420">
    <property type="entry name" value="Cupredoxins - blue copper proteins"/>
    <property type="match status" value="1"/>
</dbReference>
<feature type="domain" description="Cytochrome oxidase subunit II copper A binding" evidence="18">
    <location>
        <begin position="112"/>
        <end position="254"/>
    </location>
</feature>
<evidence type="ECO:0000256" key="3">
    <source>
        <dbReference type="ARBA" id="ARBA00007866"/>
    </source>
</evidence>
<keyword evidence="13" id="KW-0186">Copper</keyword>
<dbReference type="PROSITE" id="PS50857">
    <property type="entry name" value="COX2_CUA"/>
    <property type="match status" value="1"/>
</dbReference>
<dbReference type="PANTHER" id="PTHR22888:SF9">
    <property type="entry name" value="CYTOCHROME C OXIDASE SUBUNIT 2"/>
    <property type="match status" value="1"/>
</dbReference>
<name>A0A562B799_9BURK</name>
<reference evidence="20 21" key="1">
    <citation type="submission" date="2019-07" db="EMBL/GenBank/DDBJ databases">
        <title>Genome sequencing of lignin-degrading bacterial isolates.</title>
        <authorList>
            <person name="Gladden J."/>
        </authorList>
    </citation>
    <scope>NUCLEOTIDE SEQUENCE [LARGE SCALE GENOMIC DNA]</scope>
    <source>
        <strain evidence="20 21">J11</strain>
    </source>
</reference>
<dbReference type="Gene3D" id="1.10.287.90">
    <property type="match status" value="1"/>
</dbReference>
<dbReference type="GO" id="GO:0004129">
    <property type="term" value="F:cytochrome-c oxidase activity"/>
    <property type="evidence" value="ECO:0007669"/>
    <property type="project" value="UniProtKB-EC"/>
</dbReference>
<evidence type="ECO:0000256" key="14">
    <source>
        <dbReference type="ARBA" id="ARBA00023136"/>
    </source>
</evidence>
<dbReference type="Pfam" id="PF00116">
    <property type="entry name" value="COX2"/>
    <property type="match status" value="1"/>
</dbReference>
<evidence type="ECO:0000256" key="6">
    <source>
        <dbReference type="ARBA" id="ARBA00022617"/>
    </source>
</evidence>
<evidence type="ECO:0000256" key="1">
    <source>
        <dbReference type="ARBA" id="ARBA00004141"/>
    </source>
</evidence>
<gene>
    <name evidence="20" type="ORF">L602_004600000070</name>
</gene>
<keyword evidence="11 17" id="KW-1133">Transmembrane helix</keyword>
<keyword evidence="12 16" id="KW-0408">Iron</keyword>
<keyword evidence="14 17" id="KW-0472">Membrane</keyword>
<organism evidence="20 21">
    <name type="scientific">Cupriavidus gilardii J11</name>
    <dbReference type="NCBI Taxonomy" id="936133"/>
    <lineage>
        <taxon>Bacteria</taxon>
        <taxon>Pseudomonadati</taxon>
        <taxon>Pseudomonadota</taxon>
        <taxon>Betaproteobacteria</taxon>
        <taxon>Burkholderiales</taxon>
        <taxon>Burkholderiaceae</taxon>
        <taxon>Cupriavidus</taxon>
    </lineage>
</organism>
<dbReference type="EC" id="7.1.1.9" evidence="4"/>
<dbReference type="InterPro" id="IPR001505">
    <property type="entry name" value="Copper_CuA"/>
</dbReference>
<dbReference type="GO" id="GO:0016020">
    <property type="term" value="C:membrane"/>
    <property type="evidence" value="ECO:0007669"/>
    <property type="project" value="UniProtKB-SubCell"/>
</dbReference>
<evidence type="ECO:0000313" key="21">
    <source>
        <dbReference type="Proteomes" id="UP000318141"/>
    </source>
</evidence>
<evidence type="ECO:0000256" key="15">
    <source>
        <dbReference type="ARBA" id="ARBA00047816"/>
    </source>
</evidence>
<comment type="catalytic activity">
    <reaction evidence="15">
        <text>4 Fe(II)-[cytochrome c] + O2 + 8 H(+)(in) = 4 Fe(III)-[cytochrome c] + 2 H2O + 4 H(+)(out)</text>
        <dbReference type="Rhea" id="RHEA:11436"/>
        <dbReference type="Rhea" id="RHEA-COMP:10350"/>
        <dbReference type="Rhea" id="RHEA-COMP:14399"/>
        <dbReference type="ChEBI" id="CHEBI:15377"/>
        <dbReference type="ChEBI" id="CHEBI:15378"/>
        <dbReference type="ChEBI" id="CHEBI:15379"/>
        <dbReference type="ChEBI" id="CHEBI:29033"/>
        <dbReference type="ChEBI" id="CHEBI:29034"/>
        <dbReference type="EC" id="7.1.1.9"/>
    </reaction>
</comment>
<evidence type="ECO:0000256" key="8">
    <source>
        <dbReference type="ARBA" id="ARBA00022723"/>
    </source>
</evidence>
<dbReference type="Pfam" id="PF00034">
    <property type="entry name" value="Cytochrom_C"/>
    <property type="match status" value="1"/>
</dbReference>
<dbReference type="InterPro" id="IPR008972">
    <property type="entry name" value="Cupredoxin"/>
</dbReference>
<keyword evidence="21" id="KW-1185">Reference proteome</keyword>
<evidence type="ECO:0000256" key="13">
    <source>
        <dbReference type="ARBA" id="ARBA00023008"/>
    </source>
</evidence>
<keyword evidence="9" id="KW-1278">Translocase</keyword>
<dbReference type="EMBL" id="VLJN01000041">
    <property type="protein sequence ID" value="TWG81085.1"/>
    <property type="molecule type" value="Genomic_DNA"/>
</dbReference>
<evidence type="ECO:0000256" key="16">
    <source>
        <dbReference type="PROSITE-ProRule" id="PRU00433"/>
    </source>
</evidence>
<feature type="transmembrane region" description="Helical" evidence="17">
    <location>
        <begin position="83"/>
        <end position="105"/>
    </location>
</feature>
<dbReference type="PROSITE" id="PS00078">
    <property type="entry name" value="COX2"/>
    <property type="match status" value="1"/>
</dbReference>
<evidence type="ECO:0000256" key="9">
    <source>
        <dbReference type="ARBA" id="ARBA00022967"/>
    </source>
</evidence>
<evidence type="ECO:0000256" key="10">
    <source>
        <dbReference type="ARBA" id="ARBA00022982"/>
    </source>
</evidence>
<dbReference type="InterPro" id="IPR002429">
    <property type="entry name" value="CcO_II-like_C"/>
</dbReference>
<dbReference type="GO" id="GO:0020037">
    <property type="term" value="F:heme binding"/>
    <property type="evidence" value="ECO:0007669"/>
    <property type="project" value="InterPro"/>
</dbReference>
<keyword evidence="6 16" id="KW-0349">Heme</keyword>
<protein>
    <recommendedName>
        <fullName evidence="4">cytochrome-c oxidase</fullName>
        <ecNumber evidence="4">7.1.1.9</ecNumber>
    </recommendedName>
</protein>
<dbReference type="Proteomes" id="UP000318141">
    <property type="component" value="Unassembled WGS sequence"/>
</dbReference>